<organism evidence="3 4">
    <name type="scientific">Calditerrivibrio nitroreducens (strain DSM 19672 / NBRC 101217 / Yu37-1)</name>
    <dbReference type="NCBI Taxonomy" id="768670"/>
    <lineage>
        <taxon>Bacteria</taxon>
        <taxon>Pseudomonadati</taxon>
        <taxon>Deferribacterota</taxon>
        <taxon>Deferribacteres</taxon>
        <taxon>Deferribacterales</taxon>
        <taxon>Calditerrivibrionaceae</taxon>
    </lineage>
</organism>
<dbReference type="Gene3D" id="3.30.565.10">
    <property type="entry name" value="Histidine kinase-like ATPase, C-terminal domain"/>
    <property type="match status" value="1"/>
</dbReference>
<dbReference type="PANTHER" id="PTHR35526">
    <property type="entry name" value="ANTI-SIGMA-F FACTOR RSBW-RELATED"/>
    <property type="match status" value="1"/>
</dbReference>
<dbReference type="CDD" id="cd16936">
    <property type="entry name" value="HATPase_RsbW-like"/>
    <property type="match status" value="1"/>
</dbReference>
<dbReference type="GO" id="GO:0004674">
    <property type="term" value="F:protein serine/threonine kinase activity"/>
    <property type="evidence" value="ECO:0007669"/>
    <property type="project" value="UniProtKB-KW"/>
</dbReference>
<keyword evidence="3" id="KW-0808">Transferase</keyword>
<feature type="domain" description="Histidine kinase/HSP90-like ATPase" evidence="2">
    <location>
        <begin position="42"/>
        <end position="136"/>
    </location>
</feature>
<dbReference type="HOGENOM" id="CLU_090336_11_2_0"/>
<name>E4TIF8_CALNY</name>
<gene>
    <name evidence="3" type="ordered locus">Calni_0067</name>
</gene>
<reference evidence="3 4" key="2">
    <citation type="journal article" date="2011" name="Stand. Genomic Sci.">
        <title>Complete genome sequence of Calditerrivibrio nitroreducens type strain (Yu37-1).</title>
        <authorList>
            <person name="Pitluck S."/>
            <person name="Sikorski J."/>
            <person name="Zeytun A."/>
            <person name="Lapidus A."/>
            <person name="Nolan M."/>
            <person name="Lucas S."/>
            <person name="Hammon N."/>
            <person name="Deshpande S."/>
            <person name="Cheng J.F."/>
            <person name="Tapia R."/>
            <person name="Han C."/>
            <person name="Goodwin L."/>
            <person name="Liolios K."/>
            <person name="Pagani I."/>
            <person name="Ivanova N."/>
            <person name="Mavromatis K."/>
            <person name="Pati A."/>
            <person name="Chen A."/>
            <person name="Palaniappan K."/>
            <person name="Hauser L."/>
            <person name="Chang Y.J."/>
            <person name="Jeffries C.D."/>
            <person name="Detter J.C."/>
            <person name="Brambilla E."/>
            <person name="Djao O.D."/>
            <person name="Rohde M."/>
            <person name="Spring S."/>
            <person name="Goker M."/>
            <person name="Woyke T."/>
            <person name="Bristow J."/>
            <person name="Eisen J.A."/>
            <person name="Markowitz V."/>
            <person name="Hugenholtz P."/>
            <person name="Kyrpides N.C."/>
            <person name="Klenk H.P."/>
            <person name="Land M."/>
        </authorList>
    </citation>
    <scope>NUCLEOTIDE SEQUENCE [LARGE SCALE GENOMIC DNA]</scope>
    <source>
        <strain evidence="4">DSM 19672 / NBRC 101217 / Yu37-1</strain>
    </source>
</reference>
<dbReference type="Pfam" id="PF13581">
    <property type="entry name" value="HATPase_c_2"/>
    <property type="match status" value="1"/>
</dbReference>
<evidence type="ECO:0000313" key="3">
    <source>
        <dbReference type="EMBL" id="ADR17983.1"/>
    </source>
</evidence>
<dbReference type="InterPro" id="IPR050267">
    <property type="entry name" value="Anti-sigma-factor_SerPK"/>
</dbReference>
<reference key="1">
    <citation type="submission" date="2010-11" db="EMBL/GenBank/DDBJ databases">
        <title>The complete genome of chromosome of Calditerrivibrio nitroreducens DSM 19672.</title>
        <authorList>
            <consortium name="US DOE Joint Genome Institute (JGI-PGF)"/>
            <person name="Lucas S."/>
            <person name="Copeland A."/>
            <person name="Lapidus A."/>
            <person name="Bruce D."/>
            <person name="Goodwin L."/>
            <person name="Pitluck S."/>
            <person name="Kyrpides N."/>
            <person name="Mavromatis K."/>
            <person name="Ivanova N."/>
            <person name="Mikhailova N."/>
            <person name="Zeytun A."/>
            <person name="Brettin T."/>
            <person name="Detter J.C."/>
            <person name="Tapia R."/>
            <person name="Han C."/>
            <person name="Land M."/>
            <person name="Hauser L."/>
            <person name="Markowitz V."/>
            <person name="Cheng J.-F."/>
            <person name="Hugenholtz P."/>
            <person name="Woyke T."/>
            <person name="Wu D."/>
            <person name="Spring S."/>
            <person name="Schroeder M."/>
            <person name="Brambilla E."/>
            <person name="Klenk H.-P."/>
            <person name="Eisen J.A."/>
        </authorList>
    </citation>
    <scope>NUCLEOTIDE SEQUENCE [LARGE SCALE GENOMIC DNA]</scope>
    <source>
        <strain>DSM 19672</strain>
    </source>
</reference>
<dbReference type="KEGG" id="cni:Calni_0067"/>
<proteinExistence type="predicted"/>
<dbReference type="EMBL" id="CP002347">
    <property type="protein sequence ID" value="ADR17983.1"/>
    <property type="molecule type" value="Genomic_DNA"/>
</dbReference>
<evidence type="ECO:0000313" key="4">
    <source>
        <dbReference type="Proteomes" id="UP000007039"/>
    </source>
</evidence>
<dbReference type="AlphaFoldDB" id="E4TIF8"/>
<sequence length="146" mass="16723">MNSMIRLELTLPSNIKLLPLIGDMVETFITRARDELGNVDFEDLAFKINLAVTEAIANAIKHGNKEKEELPVKLLIELEKDALKIEVTDCGEGFRLEKNEVDISKIPENQDSGRGLYIIKQLVDEVSYSYENGEYRFYMTKRLVKN</sequence>
<keyword evidence="3" id="KW-0418">Kinase</keyword>
<dbReference type="InterPro" id="IPR036890">
    <property type="entry name" value="HATPase_C_sf"/>
</dbReference>
<keyword evidence="1 3" id="KW-0723">Serine/threonine-protein kinase</keyword>
<dbReference type="SUPFAM" id="SSF55874">
    <property type="entry name" value="ATPase domain of HSP90 chaperone/DNA topoisomerase II/histidine kinase"/>
    <property type="match status" value="1"/>
</dbReference>
<dbReference type="eggNOG" id="COG2172">
    <property type="taxonomic scope" value="Bacteria"/>
</dbReference>
<accession>E4TIF8</accession>
<keyword evidence="4" id="KW-1185">Reference proteome</keyword>
<dbReference type="InterPro" id="IPR003594">
    <property type="entry name" value="HATPase_dom"/>
</dbReference>
<evidence type="ECO:0000256" key="1">
    <source>
        <dbReference type="ARBA" id="ARBA00022527"/>
    </source>
</evidence>
<evidence type="ECO:0000259" key="2">
    <source>
        <dbReference type="Pfam" id="PF13581"/>
    </source>
</evidence>
<protein>
    <submittedName>
        <fullName evidence="3">Putative anti-sigma regulatory factor, serine/threonine protein kinase</fullName>
    </submittedName>
</protein>
<dbReference type="Proteomes" id="UP000007039">
    <property type="component" value="Chromosome"/>
</dbReference>
<dbReference type="PANTHER" id="PTHR35526:SF3">
    <property type="entry name" value="ANTI-SIGMA-F FACTOR RSBW"/>
    <property type="match status" value="1"/>
</dbReference>
<dbReference type="OrthoDB" id="163538at2"/>
<dbReference type="STRING" id="768670.Calni_0067"/>